<organism evidence="3 4">
    <name type="scientific">Streptomyces laurentii</name>
    <dbReference type="NCBI Taxonomy" id="39478"/>
    <lineage>
        <taxon>Bacteria</taxon>
        <taxon>Bacillati</taxon>
        <taxon>Actinomycetota</taxon>
        <taxon>Actinomycetes</taxon>
        <taxon>Kitasatosporales</taxon>
        <taxon>Streptomycetaceae</taxon>
        <taxon>Streptomyces</taxon>
    </lineage>
</organism>
<name>A0A160P5B7_STRLU</name>
<accession>A0A160P5B7</accession>
<reference evidence="3 4" key="1">
    <citation type="journal article" date="2016" name="Genome Announc.">
        <title>Complete Genome Sequence of Thiostrepton-Producing Streptomyces laurentii ATCC 31255.</title>
        <authorList>
            <person name="Doi K."/>
            <person name="Fujino Y."/>
            <person name="Nagayoshi Y."/>
            <person name="Ohshima T."/>
            <person name="Ogata S."/>
        </authorList>
    </citation>
    <scope>NUCLEOTIDE SEQUENCE [LARGE SCALE GENOMIC DNA]</scope>
    <source>
        <strain evidence="3 4">ATCC 31255</strain>
    </source>
</reference>
<keyword evidence="1" id="KW-0472">Membrane</keyword>
<dbReference type="Gene3D" id="3.40.30.10">
    <property type="entry name" value="Glutaredoxin"/>
    <property type="match status" value="1"/>
</dbReference>
<dbReference type="SUPFAM" id="SSF52833">
    <property type="entry name" value="Thioredoxin-like"/>
    <property type="match status" value="1"/>
</dbReference>
<dbReference type="Pfam" id="PF00462">
    <property type="entry name" value="Glutaredoxin"/>
    <property type="match status" value="1"/>
</dbReference>
<gene>
    <name evidence="3" type="ORF">SLA_6078</name>
</gene>
<feature type="domain" description="Glutaredoxin" evidence="2">
    <location>
        <begin position="95"/>
        <end position="152"/>
    </location>
</feature>
<evidence type="ECO:0000256" key="1">
    <source>
        <dbReference type="SAM" id="Phobius"/>
    </source>
</evidence>
<keyword evidence="1" id="KW-1133">Transmembrane helix</keyword>
<feature type="transmembrane region" description="Helical" evidence="1">
    <location>
        <begin position="29"/>
        <end position="48"/>
    </location>
</feature>
<dbReference type="KEGG" id="slau:SLA_6078"/>
<protein>
    <submittedName>
        <fullName evidence="3">Integral membrane protein</fullName>
    </submittedName>
</protein>
<proteinExistence type="predicted"/>
<dbReference type="EMBL" id="AP017424">
    <property type="protein sequence ID" value="BAU86947.1"/>
    <property type="molecule type" value="Genomic_DNA"/>
</dbReference>
<dbReference type="InterPro" id="IPR036249">
    <property type="entry name" value="Thioredoxin-like_sf"/>
</dbReference>
<sequence length="178" mass="19218">MAGLAVRVTPSPGPGRGGHLLRYVVMIRVWLLPAALVLCGALAASSLFLGDTSLPSPVIPVLFLLLAYVESPLVFPRPTGAAEARRRSEADGRPVIYWRPTCTYCLRLRLRLGRTARRAYWVDIWRDPEGAAVVRAANGGNETVPTVVVAGRPHTNPDPAWVRARLTAHPGGDVRDAA</sequence>
<evidence type="ECO:0000313" key="3">
    <source>
        <dbReference type="EMBL" id="BAU86947.1"/>
    </source>
</evidence>
<keyword evidence="1" id="KW-0812">Transmembrane</keyword>
<dbReference type="Proteomes" id="UP000217676">
    <property type="component" value="Chromosome"/>
</dbReference>
<feature type="transmembrane region" description="Helical" evidence="1">
    <location>
        <begin position="54"/>
        <end position="75"/>
    </location>
</feature>
<evidence type="ECO:0000259" key="2">
    <source>
        <dbReference type="Pfam" id="PF00462"/>
    </source>
</evidence>
<evidence type="ECO:0000313" key="4">
    <source>
        <dbReference type="Proteomes" id="UP000217676"/>
    </source>
</evidence>
<dbReference type="InterPro" id="IPR002109">
    <property type="entry name" value="Glutaredoxin"/>
</dbReference>
<keyword evidence="4" id="KW-1185">Reference proteome</keyword>
<dbReference type="AlphaFoldDB" id="A0A160P5B7"/>